<dbReference type="OMA" id="DGVHRRW"/>
<dbReference type="Proteomes" id="UP000248886">
    <property type="component" value="Unassembled WGS sequence"/>
</dbReference>
<dbReference type="EMBL" id="QKQP01000001">
    <property type="protein sequence ID" value="PZD81737.1"/>
    <property type="molecule type" value="Genomic_DNA"/>
</dbReference>
<dbReference type="Pfam" id="PF00534">
    <property type="entry name" value="Glycos_transf_1"/>
    <property type="match status" value="1"/>
</dbReference>
<evidence type="ECO:0000259" key="2">
    <source>
        <dbReference type="Pfam" id="PF13439"/>
    </source>
</evidence>
<evidence type="ECO:0000313" key="3">
    <source>
        <dbReference type="EMBL" id="PZD81737.1"/>
    </source>
</evidence>
<accession>A0A2W1KR97</accession>
<name>A0A2W1KR97_ACIFR</name>
<evidence type="ECO:0000313" key="4">
    <source>
        <dbReference type="Proteomes" id="UP000248886"/>
    </source>
</evidence>
<reference evidence="3 4" key="1">
    <citation type="submission" date="2018-06" db="EMBL/GenBank/DDBJ databases">
        <title>Draft sequence of Acidithiobacillus ferrooxidans CCM 4253.</title>
        <authorList>
            <person name="Moya-Beltran A."/>
            <person name="Castro M."/>
            <person name="Covarrubias P.C."/>
            <person name="Issotta F."/>
            <person name="Janiczek O."/>
            <person name="Mandl M."/>
            <person name="Kucera J."/>
            <person name="Quatrini R."/>
        </authorList>
    </citation>
    <scope>NUCLEOTIDE SEQUENCE [LARGE SCALE GENOMIC DNA]</scope>
    <source>
        <strain evidence="3 4">CCM 4253</strain>
    </source>
</reference>
<dbReference type="GO" id="GO:0016757">
    <property type="term" value="F:glycosyltransferase activity"/>
    <property type="evidence" value="ECO:0007669"/>
    <property type="project" value="InterPro"/>
</dbReference>
<evidence type="ECO:0000259" key="1">
    <source>
        <dbReference type="Pfam" id="PF00534"/>
    </source>
</evidence>
<dbReference type="GeneID" id="65280650"/>
<sequence length="404" mass="44223">MRILMLSDTYFPRISGVATSIRSFRRGLQGLGHTVDLLVPDYGSSVPNDDSGIMRVPAWKTGFYPEERLMWPWALLRMSRELAARRYDLLHVQTPFAAHYMGTHLARRLEIPVLSSYHTYFEAYIGHYYAGIPKILRQALARIPSRQQCQAVDGVIVPSMAMANVLWGYGVNTPIRVIPTGIDLTVQTTGDRSAFRDRHGIAADRLVLLYAGRIAPEKNIALLLEVVGHLRAIFPDILLLLAGDGPFRESLEQQVVEKDLTEQVRFLGYLDHDTDLRDAYAAADLLVFASETETQGMVLLEALAAGLPLVAIAAMGAADFVTSGRGTRPAPAQASGFAEVCAGILSNDMLRARMAQEARQLATQWTEPAMAERLQAFYAVAVAGGKSASNPAGTSSAPHRTSSR</sequence>
<dbReference type="InterPro" id="IPR001296">
    <property type="entry name" value="Glyco_trans_1"/>
</dbReference>
<feature type="domain" description="Glycosyltransferase subfamily 4-like N-terminal" evidence="2">
    <location>
        <begin position="14"/>
        <end position="185"/>
    </location>
</feature>
<protein>
    <submittedName>
        <fullName evidence="3">Glycosyltransferase family 4 protein</fullName>
    </submittedName>
</protein>
<proteinExistence type="predicted"/>
<comment type="caution">
    <text evidence="3">The sequence shown here is derived from an EMBL/GenBank/DDBJ whole genome shotgun (WGS) entry which is preliminary data.</text>
</comment>
<dbReference type="AlphaFoldDB" id="A0A2W1KR97"/>
<organism evidence="3 4">
    <name type="scientific">Acidithiobacillus ferrooxidans</name>
    <name type="common">Thiobacillus ferrooxidans</name>
    <dbReference type="NCBI Taxonomy" id="920"/>
    <lineage>
        <taxon>Bacteria</taxon>
        <taxon>Pseudomonadati</taxon>
        <taxon>Pseudomonadota</taxon>
        <taxon>Acidithiobacillia</taxon>
        <taxon>Acidithiobacillales</taxon>
        <taxon>Acidithiobacillaceae</taxon>
        <taxon>Acidithiobacillus</taxon>
    </lineage>
</organism>
<dbReference type="RefSeq" id="WP_012536508.1">
    <property type="nucleotide sequence ID" value="NZ_AP025160.1"/>
</dbReference>
<keyword evidence="3" id="KW-0808">Transferase</keyword>
<dbReference type="SUPFAM" id="SSF53756">
    <property type="entry name" value="UDP-Glycosyltransferase/glycogen phosphorylase"/>
    <property type="match status" value="1"/>
</dbReference>
<dbReference type="InterPro" id="IPR028098">
    <property type="entry name" value="Glyco_trans_4-like_N"/>
</dbReference>
<dbReference type="PANTHER" id="PTHR45947:SF3">
    <property type="entry name" value="SULFOQUINOVOSYL TRANSFERASE SQD2"/>
    <property type="match status" value="1"/>
</dbReference>
<feature type="domain" description="Glycosyl transferase family 1" evidence="1">
    <location>
        <begin position="192"/>
        <end position="360"/>
    </location>
</feature>
<dbReference type="PANTHER" id="PTHR45947">
    <property type="entry name" value="SULFOQUINOVOSYL TRANSFERASE SQD2"/>
    <property type="match status" value="1"/>
</dbReference>
<gene>
    <name evidence="3" type="ORF">DN052_01255</name>
</gene>
<dbReference type="InterPro" id="IPR050194">
    <property type="entry name" value="Glycosyltransferase_grp1"/>
</dbReference>
<dbReference type="Pfam" id="PF13439">
    <property type="entry name" value="Glyco_transf_4"/>
    <property type="match status" value="1"/>
</dbReference>
<dbReference type="OrthoDB" id="9802525at2"/>
<dbReference type="Gene3D" id="3.40.50.2000">
    <property type="entry name" value="Glycogen Phosphorylase B"/>
    <property type="match status" value="2"/>
</dbReference>